<feature type="domain" description="RDD" evidence="7">
    <location>
        <begin position="17"/>
        <end position="153"/>
    </location>
</feature>
<evidence type="ECO:0000256" key="2">
    <source>
        <dbReference type="ARBA" id="ARBA00022475"/>
    </source>
</evidence>
<evidence type="ECO:0000313" key="8">
    <source>
        <dbReference type="EMBL" id="SHK61761.1"/>
    </source>
</evidence>
<keyword evidence="2" id="KW-1003">Cell membrane</keyword>
<dbReference type="EMBL" id="FQZK01000025">
    <property type="protein sequence ID" value="SHK61761.1"/>
    <property type="molecule type" value="Genomic_DNA"/>
</dbReference>
<dbReference type="Pfam" id="PF06271">
    <property type="entry name" value="RDD"/>
    <property type="match status" value="1"/>
</dbReference>
<feature type="transmembrane region" description="Helical" evidence="6">
    <location>
        <begin position="27"/>
        <end position="48"/>
    </location>
</feature>
<dbReference type="PANTHER" id="PTHR36115:SF6">
    <property type="entry name" value="PROLINE-RICH ANTIGEN HOMOLOG"/>
    <property type="match status" value="1"/>
</dbReference>
<keyword evidence="5 6" id="KW-0472">Membrane</keyword>
<dbReference type="AlphaFoldDB" id="A0A1M6TXX8"/>
<dbReference type="Proteomes" id="UP000184452">
    <property type="component" value="Unassembled WGS sequence"/>
</dbReference>
<accession>A0A1M6TXX8</accession>
<keyword evidence="4 6" id="KW-1133">Transmembrane helix</keyword>
<dbReference type="GO" id="GO:0005886">
    <property type="term" value="C:plasma membrane"/>
    <property type="evidence" value="ECO:0007669"/>
    <property type="project" value="UniProtKB-SubCell"/>
</dbReference>
<dbReference type="InterPro" id="IPR051791">
    <property type="entry name" value="Pra-immunoreactive"/>
</dbReference>
<dbReference type="PANTHER" id="PTHR36115">
    <property type="entry name" value="PROLINE-RICH ANTIGEN HOMOLOG-RELATED"/>
    <property type="match status" value="1"/>
</dbReference>
<dbReference type="OrthoDB" id="3542905at2"/>
<sequence>MTDGPTGPVAGPRTEPAPFSLRATARFIDTVLAATAVSVLFVVVSLPASALPVDDYHASLFWMGLLLFGGSSLLFLYEWLFLVLLGATPGKLMTRVAVVGPGGDRPSRGHAAVRAAVLCLPQSLPCVGQCFTLVESLGAASPGGRALHDRLSGTSVVRTGPPPGGPAADGG</sequence>
<evidence type="ECO:0000313" key="9">
    <source>
        <dbReference type="Proteomes" id="UP000184452"/>
    </source>
</evidence>
<dbReference type="InterPro" id="IPR010432">
    <property type="entry name" value="RDD"/>
</dbReference>
<reference evidence="8" key="1">
    <citation type="submission" date="2016-11" db="EMBL/GenBank/DDBJ databases">
        <authorList>
            <person name="Jaros S."/>
            <person name="Januszkiewicz K."/>
            <person name="Wedrychowicz H."/>
        </authorList>
    </citation>
    <scope>NUCLEOTIDE SEQUENCE [LARGE SCALE GENOMIC DNA]</scope>
    <source>
        <strain evidence="8">CGMCC 4.5723</strain>
    </source>
</reference>
<keyword evidence="3 6" id="KW-0812">Transmembrane</keyword>
<organism evidence="8 9">
    <name type="scientific">Nocardiopsis flavescens</name>
    <dbReference type="NCBI Taxonomy" id="758803"/>
    <lineage>
        <taxon>Bacteria</taxon>
        <taxon>Bacillati</taxon>
        <taxon>Actinomycetota</taxon>
        <taxon>Actinomycetes</taxon>
        <taxon>Streptosporangiales</taxon>
        <taxon>Nocardiopsidaceae</taxon>
        <taxon>Nocardiopsis</taxon>
    </lineage>
</organism>
<gene>
    <name evidence="8" type="ORF">SAMN05421803_12531</name>
</gene>
<evidence type="ECO:0000256" key="3">
    <source>
        <dbReference type="ARBA" id="ARBA00022692"/>
    </source>
</evidence>
<keyword evidence="9" id="KW-1185">Reference proteome</keyword>
<evidence type="ECO:0000259" key="7">
    <source>
        <dbReference type="Pfam" id="PF06271"/>
    </source>
</evidence>
<evidence type="ECO:0000256" key="1">
    <source>
        <dbReference type="ARBA" id="ARBA00004651"/>
    </source>
</evidence>
<dbReference type="STRING" id="758803.SAMN05421803_12531"/>
<proteinExistence type="predicted"/>
<evidence type="ECO:0000256" key="6">
    <source>
        <dbReference type="SAM" id="Phobius"/>
    </source>
</evidence>
<comment type="subcellular location">
    <subcellularLocation>
        <location evidence="1">Cell membrane</location>
        <topology evidence="1">Multi-pass membrane protein</topology>
    </subcellularLocation>
</comment>
<feature type="transmembrane region" description="Helical" evidence="6">
    <location>
        <begin position="60"/>
        <end position="85"/>
    </location>
</feature>
<dbReference type="RefSeq" id="WP_073383334.1">
    <property type="nucleotide sequence ID" value="NZ_FQZK01000025.1"/>
</dbReference>
<protein>
    <submittedName>
        <fullName evidence="8">Uncharacterized membrane protein YckC, RDD family</fullName>
    </submittedName>
</protein>
<evidence type="ECO:0000256" key="5">
    <source>
        <dbReference type="ARBA" id="ARBA00023136"/>
    </source>
</evidence>
<name>A0A1M6TXX8_9ACTN</name>
<evidence type="ECO:0000256" key="4">
    <source>
        <dbReference type="ARBA" id="ARBA00022989"/>
    </source>
</evidence>